<dbReference type="PROSITE" id="PS00409">
    <property type="entry name" value="PROKAR_NTER_METHYL"/>
    <property type="match status" value="1"/>
</dbReference>
<dbReference type="Proteomes" id="UP000294546">
    <property type="component" value="Unassembled WGS sequence"/>
</dbReference>
<keyword evidence="1" id="KW-0812">Transmembrane</keyword>
<name>A0A4R1GDL0_9GAMM</name>
<dbReference type="AlphaFoldDB" id="A0A4R1GDL0"/>
<feature type="transmembrane region" description="Helical" evidence="1">
    <location>
        <begin position="12"/>
        <end position="34"/>
    </location>
</feature>
<sequence>MQGRSAQTGFTLIELMVSLTIGLFIILGVLVVYVGGIRSYSVNDALSRVQESGRFAMEFLSRDIRQAGFQAGCTTVNNLLDETDDEYSELLHFFAGGISGWNNDAGAFADDLVGYQPGTDVLLLKNAANLTGVTASGNTPANANTIQITAASGIPRGTIILVADSIGCDLFQKANNANAQSLTRGAGGGGGFVPGNKNPGTNDFSHQYDDEMQIFQFDSMLYYVGTGTGGGPALRRARLQSDGKLGGDVELVSNIQSMQVEYGVDSDNDNNVNSYETADAIGNWDQVLSARLSLLVSDETDNVLEVAADALPAPFQAVDTSDRRLRRVFTSTVALRNKLP</sequence>
<dbReference type="EMBL" id="SMFU01000009">
    <property type="protein sequence ID" value="TCK05938.1"/>
    <property type="molecule type" value="Genomic_DNA"/>
</dbReference>
<dbReference type="OrthoDB" id="5296662at2"/>
<dbReference type="InterPro" id="IPR032092">
    <property type="entry name" value="PilW"/>
</dbReference>
<accession>A0A4R1GDL0</accession>
<dbReference type="InterPro" id="IPR012902">
    <property type="entry name" value="N_methyl_site"/>
</dbReference>
<dbReference type="Pfam" id="PF16074">
    <property type="entry name" value="PilW"/>
    <property type="match status" value="1"/>
</dbReference>
<dbReference type="RefSeq" id="WP_132293630.1">
    <property type="nucleotide sequence ID" value="NZ_SMFU01000009.1"/>
</dbReference>
<evidence type="ECO:0000313" key="3">
    <source>
        <dbReference type="Proteomes" id="UP000294546"/>
    </source>
</evidence>
<evidence type="ECO:0000256" key="1">
    <source>
        <dbReference type="SAM" id="Phobius"/>
    </source>
</evidence>
<dbReference type="NCBIfam" id="TIGR02532">
    <property type="entry name" value="IV_pilin_GFxxxE"/>
    <property type="match status" value="1"/>
</dbReference>
<dbReference type="GO" id="GO:0043683">
    <property type="term" value="P:type IV pilus assembly"/>
    <property type="evidence" value="ECO:0007669"/>
    <property type="project" value="InterPro"/>
</dbReference>
<keyword evidence="3" id="KW-1185">Reference proteome</keyword>
<keyword evidence="1" id="KW-0472">Membrane</keyword>
<evidence type="ECO:0000313" key="2">
    <source>
        <dbReference type="EMBL" id="TCK05938.1"/>
    </source>
</evidence>
<organism evidence="2 3">
    <name type="scientific">Marinobacterium mangrovicola</name>
    <dbReference type="NCBI Taxonomy" id="1476959"/>
    <lineage>
        <taxon>Bacteria</taxon>
        <taxon>Pseudomonadati</taxon>
        <taxon>Pseudomonadota</taxon>
        <taxon>Gammaproteobacteria</taxon>
        <taxon>Oceanospirillales</taxon>
        <taxon>Oceanospirillaceae</taxon>
        <taxon>Marinobacterium</taxon>
    </lineage>
</organism>
<gene>
    <name evidence="2" type="ORF">CLV83_2880</name>
</gene>
<proteinExistence type="predicted"/>
<reference evidence="2 3" key="1">
    <citation type="submission" date="2019-03" db="EMBL/GenBank/DDBJ databases">
        <title>Genomic Encyclopedia of Archaeal and Bacterial Type Strains, Phase II (KMG-II): from individual species to whole genera.</title>
        <authorList>
            <person name="Goeker M."/>
        </authorList>
    </citation>
    <scope>NUCLEOTIDE SEQUENCE [LARGE SCALE GENOMIC DNA]</scope>
    <source>
        <strain evidence="2 3">DSM 27697</strain>
    </source>
</reference>
<keyword evidence="1" id="KW-1133">Transmembrane helix</keyword>
<protein>
    <submittedName>
        <fullName evidence="2">Type IV pilus assembly protein PilW</fullName>
    </submittedName>
</protein>
<dbReference type="Pfam" id="PF07963">
    <property type="entry name" value="N_methyl"/>
    <property type="match status" value="1"/>
</dbReference>
<comment type="caution">
    <text evidence="2">The sequence shown here is derived from an EMBL/GenBank/DDBJ whole genome shotgun (WGS) entry which is preliminary data.</text>
</comment>